<name>A0ABW1YUW1_9GAMM</name>
<dbReference type="Proteomes" id="UP001596425">
    <property type="component" value="Unassembled WGS sequence"/>
</dbReference>
<evidence type="ECO:0000313" key="2">
    <source>
        <dbReference type="Proteomes" id="UP001596425"/>
    </source>
</evidence>
<reference evidence="2" key="1">
    <citation type="journal article" date="2019" name="Int. J. Syst. Evol. Microbiol.">
        <title>The Global Catalogue of Microorganisms (GCM) 10K type strain sequencing project: providing services to taxonomists for standard genome sequencing and annotation.</title>
        <authorList>
            <consortium name="The Broad Institute Genomics Platform"/>
            <consortium name="The Broad Institute Genome Sequencing Center for Infectious Disease"/>
            <person name="Wu L."/>
            <person name="Ma J."/>
        </authorList>
    </citation>
    <scope>NUCLEOTIDE SEQUENCE [LARGE SCALE GENOMIC DNA]</scope>
    <source>
        <strain evidence="2">CGMCC 1.13718</strain>
    </source>
</reference>
<keyword evidence="2" id="KW-1185">Reference proteome</keyword>
<evidence type="ECO:0000313" key="1">
    <source>
        <dbReference type="EMBL" id="MFC6635244.1"/>
    </source>
</evidence>
<comment type="caution">
    <text evidence="1">The sequence shown here is derived from an EMBL/GenBank/DDBJ whole genome shotgun (WGS) entry which is preliminary data.</text>
</comment>
<protein>
    <submittedName>
        <fullName evidence="1">Uncharacterized protein</fullName>
    </submittedName>
</protein>
<dbReference type="RefSeq" id="WP_193193344.1">
    <property type="nucleotide sequence ID" value="NZ_JACZFR010000044.1"/>
</dbReference>
<dbReference type="EMBL" id="JBHSVR010000001">
    <property type="protein sequence ID" value="MFC6635244.1"/>
    <property type="molecule type" value="Genomic_DNA"/>
</dbReference>
<organism evidence="1 2">
    <name type="scientific">Microbulbifer taiwanensis</name>
    <dbReference type="NCBI Taxonomy" id="986746"/>
    <lineage>
        <taxon>Bacteria</taxon>
        <taxon>Pseudomonadati</taxon>
        <taxon>Pseudomonadota</taxon>
        <taxon>Gammaproteobacteria</taxon>
        <taxon>Cellvibrionales</taxon>
        <taxon>Microbulbiferaceae</taxon>
        <taxon>Microbulbifer</taxon>
    </lineage>
</organism>
<accession>A0ABW1YUW1</accession>
<sequence length="224" mass="24679">MGFQSFMADPKAYLGHHRVEVRDAPASALASVAGPAAPLPNGKQAMLFTQSPNNFISMIHTVGINQPIHSSNWTQFKAVTGISNRIYRVFQPLAANGDVGFRYLPFRANHCTSMILDPNATFFITGPLTGCTVGTIRYNGSLYVFHSNDNVGNGAAARATQRTSIQQSLPNPNIPMRAVRLCEYQTHYHGMGFVFGRLRGGNWKFYAHATDTNNNTRTVKWAEV</sequence>
<proteinExistence type="predicted"/>
<gene>
    <name evidence="1" type="ORF">ACFQBM_18325</name>
</gene>